<dbReference type="AlphaFoldDB" id="Q24PK0"/>
<dbReference type="SUPFAM" id="SSF50156">
    <property type="entry name" value="PDZ domain-like"/>
    <property type="match status" value="1"/>
</dbReference>
<dbReference type="InterPro" id="IPR009003">
    <property type="entry name" value="Peptidase_S1_PA"/>
</dbReference>
<dbReference type="PROSITE" id="PS50106">
    <property type="entry name" value="PDZ"/>
    <property type="match status" value="1"/>
</dbReference>
<dbReference type="GO" id="GO:0006508">
    <property type="term" value="P:proteolysis"/>
    <property type="evidence" value="ECO:0007669"/>
    <property type="project" value="UniProtKB-KW"/>
</dbReference>
<dbReference type="KEGG" id="dsy:DSY4253"/>
<dbReference type="PANTHER" id="PTHR43343:SF3">
    <property type="entry name" value="PROTEASE DO-LIKE 8, CHLOROPLASTIC"/>
    <property type="match status" value="1"/>
</dbReference>
<evidence type="ECO:0000256" key="2">
    <source>
        <dbReference type="ARBA" id="ARBA00022801"/>
    </source>
</evidence>
<evidence type="ECO:0000313" key="4">
    <source>
        <dbReference type="EMBL" id="BAE86042.1"/>
    </source>
</evidence>
<dbReference type="InterPro" id="IPR036034">
    <property type="entry name" value="PDZ_sf"/>
</dbReference>
<dbReference type="PANTHER" id="PTHR43343">
    <property type="entry name" value="PEPTIDASE S12"/>
    <property type="match status" value="1"/>
</dbReference>
<name>Q24PK0_DESHY</name>
<keyword evidence="2" id="KW-0378">Hydrolase</keyword>
<sequence>MFNDFIHKGVQSMNEMNEKKNRLLPLAALCIISALLGGVSSVSLLQYVYPETLSAIEAQATLNSPGTASPVTLLANTQTDESNSPVVQVAKDVGPAVVGVSNYQNVSNTYRYGFGLGSRNNTQSSELVEAGTGSGFIIDAQNGYIVTNYHVIENAQKITVSLSDGCNLEAKLIGSDSRTDLAVLQISDTSNLTEVKLGDSSQIEVGEFVVAIGNPGGNKFARSVTAGVISATNRTLQMSGESTLYNMLQTDAAINPGNSGGPLVNYSGEIIGINSAKYAESGFEGMGFAIPITEATSIITQLIENGAAKHPALLVSVSDQYLLYAKEQNLPLGAYIYEVNPEGPAGKAGIQEGDVITHVNDVKVENSTELIGEIYKHNVGDKVTLTFIRDGQTKAVQVTLGEITT</sequence>
<evidence type="ECO:0000256" key="1">
    <source>
        <dbReference type="ARBA" id="ARBA00022670"/>
    </source>
</evidence>
<dbReference type="SUPFAM" id="SSF50494">
    <property type="entry name" value="Trypsin-like serine proteases"/>
    <property type="match status" value="1"/>
</dbReference>
<dbReference type="Pfam" id="PF13180">
    <property type="entry name" value="PDZ_2"/>
    <property type="match status" value="1"/>
</dbReference>
<dbReference type="HOGENOM" id="CLU_020120_0_0_9"/>
<dbReference type="Pfam" id="PF13365">
    <property type="entry name" value="Trypsin_2"/>
    <property type="match status" value="1"/>
</dbReference>
<dbReference type="GO" id="GO:0004252">
    <property type="term" value="F:serine-type endopeptidase activity"/>
    <property type="evidence" value="ECO:0007669"/>
    <property type="project" value="InterPro"/>
</dbReference>
<dbReference type="Gene3D" id="2.40.10.120">
    <property type="match status" value="1"/>
</dbReference>
<dbReference type="eggNOG" id="COG0265">
    <property type="taxonomic scope" value="Bacteria"/>
</dbReference>
<evidence type="ECO:0000313" key="5">
    <source>
        <dbReference type="Proteomes" id="UP000001946"/>
    </source>
</evidence>
<organism evidence="4 5">
    <name type="scientific">Desulfitobacterium hafniense (strain Y51)</name>
    <dbReference type="NCBI Taxonomy" id="138119"/>
    <lineage>
        <taxon>Bacteria</taxon>
        <taxon>Bacillati</taxon>
        <taxon>Bacillota</taxon>
        <taxon>Clostridia</taxon>
        <taxon>Eubacteriales</taxon>
        <taxon>Desulfitobacteriaceae</taxon>
        <taxon>Desulfitobacterium</taxon>
    </lineage>
</organism>
<dbReference type="InterPro" id="IPR001478">
    <property type="entry name" value="PDZ"/>
</dbReference>
<evidence type="ECO:0000259" key="3">
    <source>
        <dbReference type="PROSITE" id="PS50106"/>
    </source>
</evidence>
<gene>
    <name evidence="4" type="ordered locus">DSY4253</name>
</gene>
<keyword evidence="1" id="KW-0645">Protease</keyword>
<dbReference type="SMART" id="SM00228">
    <property type="entry name" value="PDZ"/>
    <property type="match status" value="1"/>
</dbReference>
<reference evidence="4 5" key="1">
    <citation type="journal article" date="2006" name="J. Bacteriol.">
        <title>Complete genome sequence of the dehalorespiring bacterium Desulfitobacterium hafniense Y51 and comparison with Dehalococcoides ethenogenes 195.</title>
        <authorList>
            <person name="Nonaka H."/>
            <person name="Keresztes G."/>
            <person name="Shinoda Y."/>
            <person name="Ikenaga Y."/>
            <person name="Abe M."/>
            <person name="Naito K."/>
            <person name="Inatomi K."/>
            <person name="Furukawa K."/>
            <person name="Inui M."/>
            <person name="Yukawa H."/>
        </authorList>
    </citation>
    <scope>NUCLEOTIDE SEQUENCE [LARGE SCALE GENOMIC DNA]</scope>
    <source>
        <strain evidence="4 5">Y51</strain>
    </source>
</reference>
<dbReference type="Proteomes" id="UP000001946">
    <property type="component" value="Chromosome"/>
</dbReference>
<feature type="domain" description="PDZ" evidence="3">
    <location>
        <begin position="333"/>
        <end position="391"/>
    </location>
</feature>
<dbReference type="Gene3D" id="2.30.42.10">
    <property type="match status" value="1"/>
</dbReference>
<protein>
    <recommendedName>
        <fullName evidence="3">PDZ domain-containing protein</fullName>
    </recommendedName>
</protein>
<dbReference type="EMBL" id="AP008230">
    <property type="protein sequence ID" value="BAE86042.1"/>
    <property type="molecule type" value="Genomic_DNA"/>
</dbReference>
<dbReference type="InterPro" id="IPR001940">
    <property type="entry name" value="Peptidase_S1C"/>
</dbReference>
<dbReference type="STRING" id="138119.DSY4253"/>
<proteinExistence type="predicted"/>
<accession>Q24PK0</accession>
<keyword evidence="5" id="KW-1185">Reference proteome</keyword>
<dbReference type="InterPro" id="IPR051201">
    <property type="entry name" value="Chloro_Bact_Ser_Proteases"/>
</dbReference>
<dbReference type="PRINTS" id="PR00834">
    <property type="entry name" value="PROTEASES2C"/>
</dbReference>